<dbReference type="InterPro" id="IPR000866">
    <property type="entry name" value="AhpC/TSA"/>
</dbReference>
<keyword evidence="7" id="KW-0676">Redox-active center</keyword>
<evidence type="ECO:0000259" key="12">
    <source>
        <dbReference type="PROSITE" id="PS51352"/>
    </source>
</evidence>
<dbReference type="GO" id="GO:0034599">
    <property type="term" value="P:cellular response to oxidative stress"/>
    <property type="evidence" value="ECO:0007669"/>
    <property type="project" value="TreeGrafter"/>
</dbReference>
<dbReference type="Gene3D" id="3.40.30.10">
    <property type="entry name" value="Glutaredoxin"/>
    <property type="match status" value="1"/>
</dbReference>
<dbReference type="Pfam" id="PF00578">
    <property type="entry name" value="AhpC-TSA"/>
    <property type="match status" value="1"/>
</dbReference>
<evidence type="ECO:0000256" key="6">
    <source>
        <dbReference type="ARBA" id="ARBA00023157"/>
    </source>
</evidence>
<comment type="caution">
    <text evidence="13">The sequence shown here is derived from an EMBL/GenBank/DDBJ whole genome shotgun (WGS) entry which is preliminary data.</text>
</comment>
<evidence type="ECO:0000256" key="3">
    <source>
        <dbReference type="ARBA" id="ARBA00022559"/>
    </source>
</evidence>
<reference evidence="13 14" key="1">
    <citation type="submission" date="2019-01" db="EMBL/GenBank/DDBJ databases">
        <title>Draft genome sequence of Dictyobacter sp. Uno17.</title>
        <authorList>
            <person name="Wang C.M."/>
            <person name="Zheng Y."/>
            <person name="Sakai Y."/>
            <person name="Abe K."/>
            <person name="Yokota A."/>
            <person name="Yabe S."/>
        </authorList>
    </citation>
    <scope>NUCLEOTIDE SEQUENCE [LARGE SCALE GENOMIC DNA]</scope>
    <source>
        <strain evidence="13 14">Uno17</strain>
    </source>
</reference>
<protein>
    <recommendedName>
        <fullName evidence="2">thioredoxin-dependent peroxiredoxin</fullName>
        <ecNumber evidence="2">1.11.1.24</ecNumber>
    </recommendedName>
    <alternativeName>
        <fullName evidence="10">Bacterioferritin comigratory protein</fullName>
    </alternativeName>
    <alternativeName>
        <fullName evidence="8">Thioredoxin peroxidase</fullName>
    </alternativeName>
</protein>
<feature type="domain" description="Thioredoxin" evidence="12">
    <location>
        <begin position="70"/>
        <end position="243"/>
    </location>
</feature>
<dbReference type="InterPro" id="IPR036249">
    <property type="entry name" value="Thioredoxin-like_sf"/>
</dbReference>
<dbReference type="GO" id="GO:0008379">
    <property type="term" value="F:thioredoxin peroxidase activity"/>
    <property type="evidence" value="ECO:0007669"/>
    <property type="project" value="TreeGrafter"/>
</dbReference>
<accession>A0A5A5TK74</accession>
<evidence type="ECO:0000256" key="8">
    <source>
        <dbReference type="ARBA" id="ARBA00032824"/>
    </source>
</evidence>
<dbReference type="PROSITE" id="PS51352">
    <property type="entry name" value="THIOREDOXIN_2"/>
    <property type="match status" value="1"/>
</dbReference>
<comment type="function">
    <text evidence="1">Thiol-specific peroxidase that catalyzes the reduction of hydrogen peroxide and organic hydroperoxides to water and alcohols, respectively. Plays a role in cell protection against oxidative stress by detoxifying peroxides and as sensor of hydrogen peroxide-mediated signaling events.</text>
</comment>
<dbReference type="Proteomes" id="UP000322530">
    <property type="component" value="Unassembled WGS sequence"/>
</dbReference>
<evidence type="ECO:0000256" key="10">
    <source>
        <dbReference type="ARBA" id="ARBA00041373"/>
    </source>
</evidence>
<keyword evidence="4" id="KW-0049">Antioxidant</keyword>
<dbReference type="GO" id="GO:0045454">
    <property type="term" value="P:cell redox homeostasis"/>
    <property type="evidence" value="ECO:0007669"/>
    <property type="project" value="TreeGrafter"/>
</dbReference>
<dbReference type="OrthoDB" id="9809746at2"/>
<keyword evidence="14" id="KW-1185">Reference proteome</keyword>
<dbReference type="GO" id="GO:0005737">
    <property type="term" value="C:cytoplasm"/>
    <property type="evidence" value="ECO:0007669"/>
    <property type="project" value="TreeGrafter"/>
</dbReference>
<comment type="similarity">
    <text evidence="9">Belongs to the peroxiredoxin family. BCP/PrxQ subfamily.</text>
</comment>
<dbReference type="AlphaFoldDB" id="A0A5A5TK74"/>
<keyword evidence="6" id="KW-1015">Disulfide bond</keyword>
<evidence type="ECO:0000256" key="4">
    <source>
        <dbReference type="ARBA" id="ARBA00022862"/>
    </source>
</evidence>
<evidence type="ECO:0000256" key="2">
    <source>
        <dbReference type="ARBA" id="ARBA00013017"/>
    </source>
</evidence>
<keyword evidence="5" id="KW-0560">Oxidoreductase</keyword>
<evidence type="ECO:0000313" key="13">
    <source>
        <dbReference type="EMBL" id="GCF11429.1"/>
    </source>
</evidence>
<evidence type="ECO:0000256" key="7">
    <source>
        <dbReference type="ARBA" id="ARBA00023284"/>
    </source>
</evidence>
<dbReference type="EC" id="1.11.1.24" evidence="2"/>
<dbReference type="InterPro" id="IPR050924">
    <property type="entry name" value="Peroxiredoxin_BCP/PrxQ"/>
</dbReference>
<dbReference type="CDD" id="cd02970">
    <property type="entry name" value="PRX_like2"/>
    <property type="match status" value="1"/>
</dbReference>
<dbReference type="RefSeq" id="WP_149404259.1">
    <property type="nucleotide sequence ID" value="NZ_BIXY01000111.1"/>
</dbReference>
<gene>
    <name evidence="13" type="ORF">KDI_49930</name>
</gene>
<name>A0A5A5TK74_9CHLR</name>
<dbReference type="InterPro" id="IPR013766">
    <property type="entry name" value="Thioredoxin_domain"/>
</dbReference>
<comment type="catalytic activity">
    <reaction evidence="11">
        <text>a hydroperoxide + [thioredoxin]-dithiol = an alcohol + [thioredoxin]-disulfide + H2O</text>
        <dbReference type="Rhea" id="RHEA:62620"/>
        <dbReference type="Rhea" id="RHEA-COMP:10698"/>
        <dbReference type="Rhea" id="RHEA-COMP:10700"/>
        <dbReference type="ChEBI" id="CHEBI:15377"/>
        <dbReference type="ChEBI" id="CHEBI:29950"/>
        <dbReference type="ChEBI" id="CHEBI:30879"/>
        <dbReference type="ChEBI" id="CHEBI:35924"/>
        <dbReference type="ChEBI" id="CHEBI:50058"/>
        <dbReference type="EC" id="1.11.1.24"/>
    </reaction>
</comment>
<dbReference type="SUPFAM" id="SSF52833">
    <property type="entry name" value="Thioredoxin-like"/>
    <property type="match status" value="1"/>
</dbReference>
<dbReference type="EMBL" id="BIXY01000111">
    <property type="protein sequence ID" value="GCF11429.1"/>
    <property type="molecule type" value="Genomic_DNA"/>
</dbReference>
<evidence type="ECO:0000256" key="1">
    <source>
        <dbReference type="ARBA" id="ARBA00003330"/>
    </source>
</evidence>
<organism evidence="13 14">
    <name type="scientific">Dictyobacter arantiisoli</name>
    <dbReference type="NCBI Taxonomy" id="2014874"/>
    <lineage>
        <taxon>Bacteria</taxon>
        <taxon>Bacillati</taxon>
        <taxon>Chloroflexota</taxon>
        <taxon>Ktedonobacteria</taxon>
        <taxon>Ktedonobacterales</taxon>
        <taxon>Dictyobacteraceae</taxon>
        <taxon>Dictyobacter</taxon>
    </lineage>
</organism>
<keyword evidence="3" id="KW-0575">Peroxidase</keyword>
<evidence type="ECO:0000256" key="5">
    <source>
        <dbReference type="ARBA" id="ARBA00023002"/>
    </source>
</evidence>
<proteinExistence type="inferred from homology"/>
<evidence type="ECO:0000313" key="14">
    <source>
        <dbReference type="Proteomes" id="UP000322530"/>
    </source>
</evidence>
<dbReference type="PANTHER" id="PTHR42801:SF7">
    <property type="entry name" value="SLL1159 PROTEIN"/>
    <property type="match status" value="1"/>
</dbReference>
<dbReference type="PANTHER" id="PTHR42801">
    <property type="entry name" value="THIOREDOXIN-DEPENDENT PEROXIDE REDUCTASE"/>
    <property type="match status" value="1"/>
</dbReference>
<evidence type="ECO:0000256" key="11">
    <source>
        <dbReference type="ARBA" id="ARBA00049091"/>
    </source>
</evidence>
<sequence length="246" mass="27196">MTTDFPTGKNANLQEVAKLLPGAIPSDLPLQEQLDRVTQASATHLPEEMAKLLKSYLEDLVTSGLTENALKENELAPDFTLPDALGQRVTLSQLLEQGPVVLVFYRGTWCPYCNLELRAYQKVLPEFKALGATVVAISPMLPDQSLGAVEKQHLTFPVLSDVGNQVARQFGLVFQLDELGRRLHQRGGADLPDYNGDDSWELPVPGTFLIDQSRKLCLAFVDAIPSRRLDPSLVLARMKELKSETE</sequence>
<evidence type="ECO:0000256" key="9">
    <source>
        <dbReference type="ARBA" id="ARBA00038489"/>
    </source>
</evidence>